<evidence type="ECO:0000259" key="1">
    <source>
        <dbReference type="PROSITE" id="PS50883"/>
    </source>
</evidence>
<dbReference type="PANTHER" id="PTHR33121:SF70">
    <property type="entry name" value="SIGNALING PROTEIN YKOW"/>
    <property type="match status" value="1"/>
</dbReference>
<comment type="caution">
    <text evidence="2">The sequence shown here is derived from an EMBL/GenBank/DDBJ whole genome shotgun (WGS) entry which is preliminary data.</text>
</comment>
<dbReference type="SMART" id="SM00052">
    <property type="entry name" value="EAL"/>
    <property type="match status" value="1"/>
</dbReference>
<gene>
    <name evidence="2" type="ORF">ACFQ5J_05735</name>
</gene>
<sequence>MKTYTYFSQAIMDSATREVVGYELLLRLWQAQQKQWCLPKDFEITVKKQMRMMQAVLQTLPVKNVSINLTARQFASPNTMQQLIAFTHSTPALHQLMIELTQAPTLAEVLSIGQQYRQAGISVALDDVGTEITDAALVRQLAPHVDMLKYALQNLRANGQAAKAQAQIKYWQQLALAAGTDFTLEGLESSADVQLASRLGIKWTQGFYFNKPSAPLQTSLNTPLY</sequence>
<dbReference type="RefSeq" id="WP_125752815.1">
    <property type="nucleotide sequence ID" value="NZ_JBHTON010000014.1"/>
</dbReference>
<feature type="domain" description="EAL" evidence="1">
    <location>
        <begin position="1"/>
        <end position="225"/>
    </location>
</feature>
<protein>
    <submittedName>
        <fullName evidence="2">EAL domain-containing protein</fullName>
    </submittedName>
</protein>
<dbReference type="CDD" id="cd01948">
    <property type="entry name" value="EAL"/>
    <property type="match status" value="1"/>
</dbReference>
<reference evidence="3" key="1">
    <citation type="journal article" date="2019" name="Int. J. Syst. Evol. Microbiol.">
        <title>The Global Catalogue of Microorganisms (GCM) 10K type strain sequencing project: providing services to taxonomists for standard genome sequencing and annotation.</title>
        <authorList>
            <consortium name="The Broad Institute Genomics Platform"/>
            <consortium name="The Broad Institute Genome Sequencing Center for Infectious Disease"/>
            <person name="Wu L."/>
            <person name="Ma J."/>
        </authorList>
    </citation>
    <scope>NUCLEOTIDE SEQUENCE [LARGE SCALE GENOMIC DNA]</scope>
    <source>
        <strain evidence="3">CCM 8903</strain>
    </source>
</reference>
<dbReference type="Gene3D" id="3.20.20.450">
    <property type="entry name" value="EAL domain"/>
    <property type="match status" value="1"/>
</dbReference>
<accession>A0ABW4E6D9</accession>
<dbReference type="EMBL" id="JBHTON010000014">
    <property type="protein sequence ID" value="MFD1484726.1"/>
    <property type="molecule type" value="Genomic_DNA"/>
</dbReference>
<dbReference type="Proteomes" id="UP001597252">
    <property type="component" value="Unassembled WGS sequence"/>
</dbReference>
<dbReference type="SUPFAM" id="SSF141868">
    <property type="entry name" value="EAL domain-like"/>
    <property type="match status" value="1"/>
</dbReference>
<dbReference type="InterPro" id="IPR050706">
    <property type="entry name" value="Cyclic-di-GMP_PDE-like"/>
</dbReference>
<organism evidence="2 3">
    <name type="scientific">Lacticaseibacillus baoqingensis</name>
    <dbReference type="NCBI Taxonomy" id="2486013"/>
    <lineage>
        <taxon>Bacteria</taxon>
        <taxon>Bacillati</taxon>
        <taxon>Bacillota</taxon>
        <taxon>Bacilli</taxon>
        <taxon>Lactobacillales</taxon>
        <taxon>Lactobacillaceae</taxon>
        <taxon>Lacticaseibacillus</taxon>
    </lineage>
</organism>
<dbReference type="PROSITE" id="PS50883">
    <property type="entry name" value="EAL"/>
    <property type="match status" value="1"/>
</dbReference>
<evidence type="ECO:0000313" key="3">
    <source>
        <dbReference type="Proteomes" id="UP001597252"/>
    </source>
</evidence>
<proteinExistence type="predicted"/>
<keyword evidence="3" id="KW-1185">Reference proteome</keyword>
<dbReference type="InterPro" id="IPR001633">
    <property type="entry name" value="EAL_dom"/>
</dbReference>
<name>A0ABW4E6D9_9LACO</name>
<dbReference type="PANTHER" id="PTHR33121">
    <property type="entry name" value="CYCLIC DI-GMP PHOSPHODIESTERASE PDEF"/>
    <property type="match status" value="1"/>
</dbReference>
<evidence type="ECO:0000313" key="2">
    <source>
        <dbReference type="EMBL" id="MFD1484726.1"/>
    </source>
</evidence>
<dbReference type="InterPro" id="IPR035919">
    <property type="entry name" value="EAL_sf"/>
</dbReference>
<dbReference type="Pfam" id="PF00563">
    <property type="entry name" value="EAL"/>
    <property type="match status" value="1"/>
</dbReference>